<dbReference type="OrthoDB" id="8300685at2759"/>
<keyword evidence="3" id="KW-1185">Reference proteome</keyword>
<evidence type="ECO:0000313" key="2">
    <source>
        <dbReference type="EMBL" id="GFT80080.1"/>
    </source>
</evidence>
<feature type="compositionally biased region" description="Polar residues" evidence="1">
    <location>
        <begin position="271"/>
        <end position="286"/>
    </location>
</feature>
<comment type="caution">
    <text evidence="2">The sequence shown here is derived from an EMBL/GenBank/DDBJ whole genome shotgun (WGS) entry which is preliminary data.</text>
</comment>
<dbReference type="Gene3D" id="2.40.70.10">
    <property type="entry name" value="Acid Proteases"/>
    <property type="match status" value="1"/>
</dbReference>
<reference evidence="2" key="1">
    <citation type="submission" date="2020-08" db="EMBL/GenBank/DDBJ databases">
        <title>Multicomponent nature underlies the extraordinary mechanical properties of spider dragline silk.</title>
        <authorList>
            <person name="Kono N."/>
            <person name="Nakamura H."/>
            <person name="Mori M."/>
            <person name="Yoshida Y."/>
            <person name="Ohtoshi R."/>
            <person name="Malay A.D."/>
            <person name="Moran D.A.P."/>
            <person name="Tomita M."/>
            <person name="Numata K."/>
            <person name="Arakawa K."/>
        </authorList>
    </citation>
    <scope>NUCLEOTIDE SEQUENCE</scope>
</reference>
<organism evidence="2 3">
    <name type="scientific">Nephila pilipes</name>
    <name type="common">Giant wood spider</name>
    <name type="synonym">Nephila maculata</name>
    <dbReference type="NCBI Taxonomy" id="299642"/>
    <lineage>
        <taxon>Eukaryota</taxon>
        <taxon>Metazoa</taxon>
        <taxon>Ecdysozoa</taxon>
        <taxon>Arthropoda</taxon>
        <taxon>Chelicerata</taxon>
        <taxon>Arachnida</taxon>
        <taxon>Araneae</taxon>
        <taxon>Araneomorphae</taxon>
        <taxon>Entelegynae</taxon>
        <taxon>Araneoidea</taxon>
        <taxon>Nephilidae</taxon>
        <taxon>Nephila</taxon>
    </lineage>
</organism>
<proteinExistence type="predicted"/>
<dbReference type="AlphaFoldDB" id="A0A8X6PQC4"/>
<sequence>MRAALIVIRFKSWVIIGFAISVQDFLLRVELITEVHQLGAPVGARGRRRTPGTRRPLGEIWQKVEANGWNPRAKAFHLAISLRGDVADILETLPEQQKSDFQALSGALELRFGGKCTKEYSRLQLKSRYQKAGESLQEFAADIQKTHLDAALHYPPDCDRIDVHGKVYLNIAFGDAMYHHMAYVADKNDQFILGLDFLKENNFKLDFKNNESCRYCSRVEEKYQLINPSVHQVTVSPTLKPDPWSDEELREAQKEDPDINPVLELRESSNRRPSWQDISIYSPTTK</sequence>
<feature type="region of interest" description="Disordered" evidence="1">
    <location>
        <begin position="237"/>
        <end position="286"/>
    </location>
</feature>
<dbReference type="GO" id="GO:0008233">
    <property type="term" value="F:peptidase activity"/>
    <property type="evidence" value="ECO:0007669"/>
    <property type="project" value="UniProtKB-KW"/>
</dbReference>
<dbReference type="Proteomes" id="UP000887013">
    <property type="component" value="Unassembled WGS sequence"/>
</dbReference>
<keyword evidence="2" id="KW-0645">Protease</keyword>
<dbReference type="EMBL" id="BMAW01022874">
    <property type="protein sequence ID" value="GFT80080.1"/>
    <property type="molecule type" value="Genomic_DNA"/>
</dbReference>
<dbReference type="InterPro" id="IPR021109">
    <property type="entry name" value="Peptidase_aspartic_dom_sf"/>
</dbReference>
<dbReference type="GO" id="GO:0006508">
    <property type="term" value="P:proteolysis"/>
    <property type="evidence" value="ECO:0007669"/>
    <property type="project" value="UniProtKB-KW"/>
</dbReference>
<keyword evidence="2" id="KW-0378">Hydrolase</keyword>
<evidence type="ECO:0000256" key="1">
    <source>
        <dbReference type="SAM" id="MobiDB-lite"/>
    </source>
</evidence>
<protein>
    <submittedName>
        <fullName evidence="2">Retroviral-like aspartic protease 1</fullName>
    </submittedName>
</protein>
<gene>
    <name evidence="2" type="primary">X975_16145</name>
    <name evidence="2" type="ORF">NPIL_188511</name>
</gene>
<dbReference type="PANTHER" id="PTHR45823:SF1">
    <property type="entry name" value="T-SNARE COILED-COIL HOMOLOGY DOMAIN-CONTAINING PROTEIN"/>
    <property type="match status" value="1"/>
</dbReference>
<accession>A0A8X6PQC4</accession>
<dbReference type="PANTHER" id="PTHR45823">
    <property type="entry name" value="T-SNARE COILED-COIL HOMOLOGY DOMAIN-CONTAINING PROTEIN"/>
    <property type="match status" value="1"/>
</dbReference>
<name>A0A8X6PQC4_NEPPI</name>
<evidence type="ECO:0000313" key="3">
    <source>
        <dbReference type="Proteomes" id="UP000887013"/>
    </source>
</evidence>